<feature type="transmembrane region" description="Helical" evidence="5">
    <location>
        <begin position="118"/>
        <end position="140"/>
    </location>
</feature>
<feature type="transmembrane region" description="Helical" evidence="5">
    <location>
        <begin position="279"/>
        <end position="297"/>
    </location>
</feature>
<dbReference type="PANTHER" id="PTHR37422">
    <property type="entry name" value="TEICHURONIC ACID BIOSYNTHESIS PROTEIN TUAE"/>
    <property type="match status" value="1"/>
</dbReference>
<proteinExistence type="predicted"/>
<dbReference type="InterPro" id="IPR051533">
    <property type="entry name" value="WaaL-like"/>
</dbReference>
<accession>A0A848DC06</accession>
<reference evidence="7 8" key="1">
    <citation type="submission" date="2020-04" db="EMBL/GenBank/DDBJ databases">
        <authorList>
            <person name="Klaysubun C."/>
            <person name="Duangmal K."/>
            <person name="Lipun K."/>
        </authorList>
    </citation>
    <scope>NUCLEOTIDE SEQUENCE [LARGE SCALE GENOMIC DNA]</scope>
    <source>
        <strain evidence="7 8">DSM 45300</strain>
    </source>
</reference>
<evidence type="ECO:0000256" key="5">
    <source>
        <dbReference type="SAM" id="Phobius"/>
    </source>
</evidence>
<feature type="transmembrane region" description="Helical" evidence="5">
    <location>
        <begin position="255"/>
        <end position="272"/>
    </location>
</feature>
<sequence>MSSPTVTTTFRHRVIVLGLGTALGYGALAQGAFYTEQFGNVLLLVAVAAGVRALSRPRRTERFVVVCAGSWTLFAAWALTSASMHGDVRAGLPMAALGCCLAAAVWAASGLPERARHVLEVVILGTAVVVAASAWVGVALHLEPLALPSDGLWRAASTLTYANAAASFLVTGVLVAVAVLPPHRRMLSLAVVSILLLALLATMSRAGVLGLAVGTLAHVTTRSGRARLARLWPVLPAVAVAFAGLLPSLPAESDADPILALAGLAGGIALLAMHRHPRLLGLAVTGIAMGLTALSFGSPATVEAVTGIASTRLSTTSDDRDDLTRVTAEQFWSSPVSGVGPGRLDLEYVNHQGVPVRAEYTHNEYLQLATETGLVGVVLAVAGSAALAVGAFRRRNPSAAELARPAALAVVAAFCVHSAFDFLWHIPVLPLLTALSVVVLLATAGPASRPTVPEASS</sequence>
<evidence type="ECO:0000256" key="4">
    <source>
        <dbReference type="ARBA" id="ARBA00023136"/>
    </source>
</evidence>
<dbReference type="EMBL" id="JAAXKZ010000001">
    <property type="protein sequence ID" value="NMH90111.1"/>
    <property type="molecule type" value="Genomic_DNA"/>
</dbReference>
<evidence type="ECO:0000313" key="7">
    <source>
        <dbReference type="EMBL" id="NMH90111.1"/>
    </source>
</evidence>
<feature type="transmembrane region" description="Helical" evidence="5">
    <location>
        <begin position="92"/>
        <end position="111"/>
    </location>
</feature>
<comment type="subcellular location">
    <subcellularLocation>
        <location evidence="1">Membrane</location>
        <topology evidence="1">Multi-pass membrane protein</topology>
    </subcellularLocation>
</comment>
<keyword evidence="8" id="KW-1185">Reference proteome</keyword>
<keyword evidence="3 5" id="KW-1133">Transmembrane helix</keyword>
<evidence type="ECO:0000313" key="8">
    <source>
        <dbReference type="Proteomes" id="UP000586918"/>
    </source>
</evidence>
<organism evidence="7 8">
    <name type="scientific">Pseudonocardia bannensis</name>
    <dbReference type="NCBI Taxonomy" id="630973"/>
    <lineage>
        <taxon>Bacteria</taxon>
        <taxon>Bacillati</taxon>
        <taxon>Actinomycetota</taxon>
        <taxon>Actinomycetes</taxon>
        <taxon>Pseudonocardiales</taxon>
        <taxon>Pseudonocardiaceae</taxon>
        <taxon>Pseudonocardia</taxon>
    </lineage>
</organism>
<keyword evidence="2 5" id="KW-0812">Transmembrane</keyword>
<evidence type="ECO:0000256" key="3">
    <source>
        <dbReference type="ARBA" id="ARBA00022989"/>
    </source>
</evidence>
<feature type="transmembrane region" description="Helical" evidence="5">
    <location>
        <begin position="426"/>
        <end position="447"/>
    </location>
</feature>
<gene>
    <name evidence="7" type="ORF">HF519_00560</name>
</gene>
<dbReference type="PANTHER" id="PTHR37422:SF13">
    <property type="entry name" value="LIPOPOLYSACCHARIDE BIOSYNTHESIS PROTEIN PA4999-RELATED"/>
    <property type="match status" value="1"/>
</dbReference>
<dbReference type="GO" id="GO:0016874">
    <property type="term" value="F:ligase activity"/>
    <property type="evidence" value="ECO:0007669"/>
    <property type="project" value="UniProtKB-KW"/>
</dbReference>
<dbReference type="Pfam" id="PF04932">
    <property type="entry name" value="Wzy_C"/>
    <property type="match status" value="1"/>
</dbReference>
<dbReference type="AlphaFoldDB" id="A0A848DC06"/>
<feature type="transmembrane region" description="Helical" evidence="5">
    <location>
        <begin position="372"/>
        <end position="390"/>
    </location>
</feature>
<dbReference type="GO" id="GO:0016020">
    <property type="term" value="C:membrane"/>
    <property type="evidence" value="ECO:0007669"/>
    <property type="project" value="UniProtKB-SubCell"/>
</dbReference>
<feature type="domain" description="O-antigen ligase-related" evidence="6">
    <location>
        <begin position="260"/>
        <end position="380"/>
    </location>
</feature>
<protein>
    <submittedName>
        <fullName evidence="7">O-antigen ligase family protein</fullName>
    </submittedName>
</protein>
<name>A0A848DC06_9PSEU</name>
<feature type="transmembrane region" description="Helical" evidence="5">
    <location>
        <begin position="62"/>
        <end position="80"/>
    </location>
</feature>
<feature type="transmembrane region" description="Helical" evidence="5">
    <location>
        <begin position="39"/>
        <end position="55"/>
    </location>
</feature>
<dbReference type="Proteomes" id="UP000586918">
    <property type="component" value="Unassembled WGS sequence"/>
</dbReference>
<keyword evidence="7" id="KW-0436">Ligase</keyword>
<feature type="transmembrane region" description="Helical" evidence="5">
    <location>
        <begin position="186"/>
        <end position="202"/>
    </location>
</feature>
<feature type="transmembrane region" description="Helical" evidence="5">
    <location>
        <begin position="160"/>
        <end position="179"/>
    </location>
</feature>
<evidence type="ECO:0000256" key="1">
    <source>
        <dbReference type="ARBA" id="ARBA00004141"/>
    </source>
</evidence>
<evidence type="ECO:0000259" key="6">
    <source>
        <dbReference type="Pfam" id="PF04932"/>
    </source>
</evidence>
<comment type="caution">
    <text evidence="7">The sequence shown here is derived from an EMBL/GenBank/DDBJ whole genome shotgun (WGS) entry which is preliminary data.</text>
</comment>
<evidence type="ECO:0000256" key="2">
    <source>
        <dbReference type="ARBA" id="ARBA00022692"/>
    </source>
</evidence>
<keyword evidence="4 5" id="KW-0472">Membrane</keyword>
<dbReference type="RefSeq" id="WP_169409598.1">
    <property type="nucleotide sequence ID" value="NZ_JAAXKZ010000001.1"/>
</dbReference>
<dbReference type="InterPro" id="IPR007016">
    <property type="entry name" value="O-antigen_ligase-rel_domated"/>
</dbReference>